<dbReference type="PANTHER" id="PTHR10977">
    <property type="entry name" value="DIPHOSPHOMEVALONATE DECARBOXYLASE"/>
    <property type="match status" value="1"/>
</dbReference>
<dbReference type="SUPFAM" id="SSF55060">
    <property type="entry name" value="GHMP Kinase, C-terminal domain"/>
    <property type="match status" value="1"/>
</dbReference>
<dbReference type="AlphaFoldDB" id="T0YTJ9"/>
<dbReference type="GO" id="GO:0019287">
    <property type="term" value="P:isopentenyl diphosphate biosynthetic process, mevalonate pathway"/>
    <property type="evidence" value="ECO:0007669"/>
    <property type="project" value="InterPro"/>
</dbReference>
<evidence type="ECO:0000259" key="2">
    <source>
        <dbReference type="Pfam" id="PF22700"/>
    </source>
</evidence>
<dbReference type="InterPro" id="IPR053859">
    <property type="entry name" value="MVD-like_N"/>
</dbReference>
<evidence type="ECO:0000259" key="1">
    <source>
        <dbReference type="Pfam" id="PF18376"/>
    </source>
</evidence>
<accession>T0YTJ9</accession>
<dbReference type="EMBL" id="AUZZ01009028">
    <property type="protein sequence ID" value="EQD35177.1"/>
    <property type="molecule type" value="Genomic_DNA"/>
</dbReference>
<dbReference type="InterPro" id="IPR036554">
    <property type="entry name" value="GHMP_kinase_C_sf"/>
</dbReference>
<sequence>MAGTEARVAVASENSFPTAAGLASSASGIAAMVFAANEALGLSLDAKGMSVIARQGSGSSCRSLAGGFVKWEKGSTEDGTDSYIRQIAPASHWDDMMDMVAIVSSTKKKISSRSGMKQTKENGILYKVRPDHAEKACEELEAAIREKDFERLGFITMRESNNLHAVMLDTYPPILYLNDTSKAII</sequence>
<dbReference type="SUPFAM" id="SSF54211">
    <property type="entry name" value="Ribosomal protein S5 domain 2-like"/>
    <property type="match status" value="1"/>
</dbReference>
<dbReference type="GO" id="GO:0004163">
    <property type="term" value="F:diphosphomevalonate decarboxylase activity"/>
    <property type="evidence" value="ECO:0007669"/>
    <property type="project" value="InterPro"/>
</dbReference>
<dbReference type="InterPro" id="IPR041431">
    <property type="entry name" value="Mvd1_C"/>
</dbReference>
<name>T0YTJ9_9ZZZZ</name>
<proteinExistence type="predicted"/>
<dbReference type="Gene3D" id="3.30.70.890">
    <property type="entry name" value="GHMP kinase, C-terminal domain"/>
    <property type="match status" value="1"/>
</dbReference>
<reference evidence="3" key="2">
    <citation type="journal article" date="2014" name="ISME J.">
        <title>Microbial stratification in low pH oxic and suboxic macroscopic growths along an acid mine drainage.</title>
        <authorList>
            <person name="Mendez-Garcia C."/>
            <person name="Mesa V."/>
            <person name="Sprenger R.R."/>
            <person name="Richter M."/>
            <person name="Diez M.S."/>
            <person name="Solano J."/>
            <person name="Bargiela R."/>
            <person name="Golyshina O.V."/>
            <person name="Manteca A."/>
            <person name="Ramos J.L."/>
            <person name="Gallego J.R."/>
            <person name="Llorente I."/>
            <person name="Martins Dos Santos V.A."/>
            <person name="Jensen O.N."/>
            <person name="Pelaez A.I."/>
            <person name="Sanchez J."/>
            <person name="Ferrer M."/>
        </authorList>
    </citation>
    <scope>NUCLEOTIDE SEQUENCE</scope>
</reference>
<gene>
    <name evidence="3" type="ORF">B2A_12514</name>
</gene>
<dbReference type="PANTHER" id="PTHR10977:SF3">
    <property type="entry name" value="DIPHOSPHOMEVALONATE DECARBOXYLASE"/>
    <property type="match status" value="1"/>
</dbReference>
<dbReference type="NCBIfam" id="TIGR01240">
    <property type="entry name" value="mevDPdecarb"/>
    <property type="match status" value="1"/>
</dbReference>
<dbReference type="Pfam" id="PF22700">
    <property type="entry name" value="MVD-like_N"/>
    <property type="match status" value="1"/>
</dbReference>
<dbReference type="Gene3D" id="3.30.230.10">
    <property type="match status" value="1"/>
</dbReference>
<feature type="domain" description="Mvd1 C-terminal" evidence="1">
    <location>
        <begin position="99"/>
        <end position="185"/>
    </location>
</feature>
<dbReference type="Pfam" id="PF18376">
    <property type="entry name" value="MDD_C"/>
    <property type="match status" value="1"/>
</dbReference>
<dbReference type="InterPro" id="IPR020568">
    <property type="entry name" value="Ribosomal_Su5_D2-typ_SF"/>
</dbReference>
<dbReference type="InterPro" id="IPR014721">
    <property type="entry name" value="Ribsml_uS5_D2-typ_fold_subgr"/>
</dbReference>
<dbReference type="InterPro" id="IPR029765">
    <property type="entry name" value="Mev_diP_decarb"/>
</dbReference>
<comment type="caution">
    <text evidence="3">The sequence shown here is derived from an EMBL/GenBank/DDBJ whole genome shotgun (WGS) entry which is preliminary data.</text>
</comment>
<feature type="non-terminal residue" evidence="3">
    <location>
        <position position="185"/>
    </location>
</feature>
<dbReference type="GO" id="GO:0005829">
    <property type="term" value="C:cytosol"/>
    <property type="evidence" value="ECO:0007669"/>
    <property type="project" value="InterPro"/>
</dbReference>
<reference evidence="3" key="1">
    <citation type="submission" date="2013-08" db="EMBL/GenBank/DDBJ databases">
        <authorList>
            <person name="Mendez C."/>
            <person name="Richter M."/>
            <person name="Ferrer M."/>
            <person name="Sanchez J."/>
        </authorList>
    </citation>
    <scope>NUCLEOTIDE SEQUENCE</scope>
</reference>
<evidence type="ECO:0000313" key="3">
    <source>
        <dbReference type="EMBL" id="EQD35177.1"/>
    </source>
</evidence>
<feature type="domain" description="Diphosphomevalonate decarboxylase-like N-terminal" evidence="2">
    <location>
        <begin position="4"/>
        <end position="83"/>
    </location>
</feature>
<organism evidence="3">
    <name type="scientific">mine drainage metagenome</name>
    <dbReference type="NCBI Taxonomy" id="410659"/>
    <lineage>
        <taxon>unclassified sequences</taxon>
        <taxon>metagenomes</taxon>
        <taxon>ecological metagenomes</taxon>
    </lineage>
</organism>
<protein>
    <submittedName>
        <fullName evidence="3">Diphosphomevalonate decarboxylase</fullName>
    </submittedName>
</protein>